<dbReference type="PANTHER" id="PTHR11560">
    <property type="entry name" value="39S RIBOSOMAL PROTEIN L10, MITOCHONDRIAL"/>
    <property type="match status" value="1"/>
</dbReference>
<dbReference type="NCBIfam" id="NF000955">
    <property type="entry name" value="PRK00099.1-1"/>
    <property type="match status" value="1"/>
</dbReference>
<comment type="similarity">
    <text evidence="2">Belongs to the universal ribosomal protein uL10 family.</text>
</comment>
<reference evidence="7 8" key="1">
    <citation type="submission" date="2019-02" db="EMBL/GenBank/DDBJ databases">
        <title>Deep-cultivation of Planctomycetes and their phenomic and genomic characterization uncovers novel biology.</title>
        <authorList>
            <person name="Wiegand S."/>
            <person name="Jogler M."/>
            <person name="Boedeker C."/>
            <person name="Pinto D."/>
            <person name="Vollmers J."/>
            <person name="Rivas-Marin E."/>
            <person name="Kohn T."/>
            <person name="Peeters S.H."/>
            <person name="Heuer A."/>
            <person name="Rast P."/>
            <person name="Oberbeckmann S."/>
            <person name="Bunk B."/>
            <person name="Jeske O."/>
            <person name="Meyerdierks A."/>
            <person name="Storesund J.E."/>
            <person name="Kallscheuer N."/>
            <person name="Luecker S."/>
            <person name="Lage O.M."/>
            <person name="Pohl T."/>
            <person name="Merkel B.J."/>
            <person name="Hornburger P."/>
            <person name="Mueller R.-W."/>
            <person name="Bruemmer F."/>
            <person name="Labrenz M."/>
            <person name="Spormann A.M."/>
            <person name="Op den Camp H."/>
            <person name="Overmann J."/>
            <person name="Amann R."/>
            <person name="Jetten M.S.M."/>
            <person name="Mascher T."/>
            <person name="Medema M.H."/>
            <person name="Devos D.P."/>
            <person name="Kaster A.-K."/>
            <person name="Ovreas L."/>
            <person name="Rohde M."/>
            <person name="Galperin M.Y."/>
            <person name="Jogler C."/>
        </authorList>
    </citation>
    <scope>NUCLEOTIDE SEQUENCE [LARGE SCALE GENOMIC DNA]</scope>
    <source>
        <strain evidence="7 8">Pla110</strain>
    </source>
</reference>
<dbReference type="SUPFAM" id="SSF160369">
    <property type="entry name" value="Ribosomal protein L10-like"/>
    <property type="match status" value="1"/>
</dbReference>
<dbReference type="InterPro" id="IPR043141">
    <property type="entry name" value="Ribosomal_uL10-like_sf"/>
</dbReference>
<evidence type="ECO:0000256" key="3">
    <source>
        <dbReference type="ARBA" id="ARBA00022980"/>
    </source>
</evidence>
<dbReference type="CDD" id="cd05797">
    <property type="entry name" value="Ribosomal_L10"/>
    <property type="match status" value="1"/>
</dbReference>
<evidence type="ECO:0000256" key="2">
    <source>
        <dbReference type="ARBA" id="ARBA00008889"/>
    </source>
</evidence>
<proteinExistence type="inferred from homology"/>
<dbReference type="Pfam" id="PF00466">
    <property type="entry name" value="Ribosomal_L10"/>
    <property type="match status" value="1"/>
</dbReference>
<evidence type="ECO:0000256" key="6">
    <source>
        <dbReference type="ARBA" id="ARBA00035502"/>
    </source>
</evidence>
<keyword evidence="8" id="KW-1185">Reference proteome</keyword>
<keyword evidence="3 7" id="KW-0689">Ribosomal protein</keyword>
<dbReference type="OrthoDB" id="278380at2"/>
<dbReference type="Gene3D" id="3.30.70.1730">
    <property type="match status" value="1"/>
</dbReference>
<evidence type="ECO:0000313" key="7">
    <source>
        <dbReference type="EMBL" id="QDU81757.1"/>
    </source>
</evidence>
<gene>
    <name evidence="7" type="primary">rplJ</name>
    <name evidence="7" type="ORF">Pla110_35020</name>
</gene>
<dbReference type="GO" id="GO:1990904">
    <property type="term" value="C:ribonucleoprotein complex"/>
    <property type="evidence" value="ECO:0007669"/>
    <property type="project" value="UniProtKB-KW"/>
</dbReference>
<protein>
    <recommendedName>
        <fullName evidence="5">Large ribosomal subunit protein uL10</fullName>
    </recommendedName>
    <alternativeName>
        <fullName evidence="6">50S ribosomal protein L10</fullName>
    </alternativeName>
</protein>
<dbReference type="RefSeq" id="WP_144997371.1">
    <property type="nucleotide sequence ID" value="NZ_CP036281.1"/>
</dbReference>
<evidence type="ECO:0000256" key="4">
    <source>
        <dbReference type="ARBA" id="ARBA00023274"/>
    </source>
</evidence>
<evidence type="ECO:0000256" key="1">
    <source>
        <dbReference type="ARBA" id="ARBA00002633"/>
    </source>
</evidence>
<sequence>MSKRVKGMIIDEIQGRIDGHSDMLVVDVSRLDAITTNKWRLALQGKDIEALSVKNSLARVALERKGITGLGEVLNGSSTLIWGGEDIVALSKEIAKWGKELKELDILGGTVEGETLDTAGVEALSKSPSREEILSTISGLLLSPGAQISAALLGPGSALGSQIKSKSEEEE</sequence>
<evidence type="ECO:0000313" key="8">
    <source>
        <dbReference type="Proteomes" id="UP000317178"/>
    </source>
</evidence>
<dbReference type="InterPro" id="IPR001790">
    <property type="entry name" value="Ribosomal_uL10"/>
</dbReference>
<dbReference type="InterPro" id="IPR047865">
    <property type="entry name" value="Ribosomal_uL10_bac_type"/>
</dbReference>
<organism evidence="7 8">
    <name type="scientific">Polystyrenella longa</name>
    <dbReference type="NCBI Taxonomy" id="2528007"/>
    <lineage>
        <taxon>Bacteria</taxon>
        <taxon>Pseudomonadati</taxon>
        <taxon>Planctomycetota</taxon>
        <taxon>Planctomycetia</taxon>
        <taxon>Planctomycetales</taxon>
        <taxon>Planctomycetaceae</taxon>
        <taxon>Polystyrenella</taxon>
    </lineage>
</organism>
<evidence type="ECO:0000256" key="5">
    <source>
        <dbReference type="ARBA" id="ARBA00035202"/>
    </source>
</evidence>
<comment type="function">
    <text evidence="1">Forms part of the ribosomal stalk, playing a central role in the interaction of the ribosome with GTP-bound translation factors.</text>
</comment>
<name>A0A518CRA6_9PLAN</name>
<dbReference type="GO" id="GO:0005840">
    <property type="term" value="C:ribosome"/>
    <property type="evidence" value="ECO:0007669"/>
    <property type="project" value="UniProtKB-KW"/>
</dbReference>
<keyword evidence="4" id="KW-0687">Ribonucleoprotein</keyword>
<dbReference type="AlphaFoldDB" id="A0A518CRA6"/>
<dbReference type="Proteomes" id="UP000317178">
    <property type="component" value="Chromosome"/>
</dbReference>
<dbReference type="EMBL" id="CP036281">
    <property type="protein sequence ID" value="QDU81757.1"/>
    <property type="molecule type" value="Genomic_DNA"/>
</dbReference>
<accession>A0A518CRA6</accession>
<dbReference type="KEGG" id="plon:Pla110_35020"/>